<dbReference type="SMART" id="SM00342">
    <property type="entry name" value="HTH_ARAC"/>
    <property type="match status" value="1"/>
</dbReference>
<keyword evidence="2 7" id="KW-0238">DNA-binding</keyword>
<feature type="domain" description="HTH araC/xylS-type" evidence="6">
    <location>
        <begin position="211"/>
        <end position="312"/>
    </location>
</feature>
<keyword evidence="4" id="KW-0804">Transcription</keyword>
<dbReference type="InterPro" id="IPR009057">
    <property type="entry name" value="Homeodomain-like_sf"/>
</dbReference>
<proteinExistence type="predicted"/>
<evidence type="ECO:0000256" key="2">
    <source>
        <dbReference type="ARBA" id="ARBA00023125"/>
    </source>
</evidence>
<evidence type="ECO:0000313" key="8">
    <source>
        <dbReference type="Proteomes" id="UP000198644"/>
    </source>
</evidence>
<dbReference type="Gene3D" id="1.10.10.60">
    <property type="entry name" value="Homeodomain-like"/>
    <property type="match status" value="1"/>
</dbReference>
<dbReference type="EMBL" id="FOYW01000001">
    <property type="protein sequence ID" value="SFR64947.1"/>
    <property type="molecule type" value="Genomic_DNA"/>
</dbReference>
<keyword evidence="8" id="KW-1185">Reference proteome</keyword>
<evidence type="ECO:0000256" key="1">
    <source>
        <dbReference type="ARBA" id="ARBA00023015"/>
    </source>
</evidence>
<dbReference type="Proteomes" id="UP000198644">
    <property type="component" value="Unassembled WGS sequence"/>
</dbReference>
<dbReference type="GO" id="GO:0003700">
    <property type="term" value="F:DNA-binding transcription factor activity"/>
    <property type="evidence" value="ECO:0007669"/>
    <property type="project" value="InterPro"/>
</dbReference>
<accession>A0A1I6IDU8</accession>
<dbReference type="Pfam" id="PF12833">
    <property type="entry name" value="HTH_18"/>
    <property type="match status" value="1"/>
</dbReference>
<dbReference type="InterPro" id="IPR050204">
    <property type="entry name" value="AraC_XylS_family_regulators"/>
</dbReference>
<keyword evidence="3" id="KW-0010">Activator</keyword>
<dbReference type="PROSITE" id="PS01124">
    <property type="entry name" value="HTH_ARAC_FAMILY_2"/>
    <property type="match status" value="1"/>
</dbReference>
<keyword evidence="1" id="KW-0805">Transcription regulation</keyword>
<dbReference type="GO" id="GO:0043565">
    <property type="term" value="F:sequence-specific DNA binding"/>
    <property type="evidence" value="ECO:0007669"/>
    <property type="project" value="InterPro"/>
</dbReference>
<dbReference type="SUPFAM" id="SSF46689">
    <property type="entry name" value="Homeodomain-like"/>
    <property type="match status" value="1"/>
</dbReference>
<organism evidence="7 8">
    <name type="scientific">Marinobacter daqiaonensis</name>
    <dbReference type="NCBI Taxonomy" id="650891"/>
    <lineage>
        <taxon>Bacteria</taxon>
        <taxon>Pseudomonadati</taxon>
        <taxon>Pseudomonadota</taxon>
        <taxon>Gammaproteobacteria</taxon>
        <taxon>Pseudomonadales</taxon>
        <taxon>Marinobacteraceae</taxon>
        <taxon>Marinobacter</taxon>
    </lineage>
</organism>
<evidence type="ECO:0000256" key="3">
    <source>
        <dbReference type="ARBA" id="ARBA00023159"/>
    </source>
</evidence>
<dbReference type="AlphaFoldDB" id="A0A1I6IDU8"/>
<evidence type="ECO:0000256" key="5">
    <source>
        <dbReference type="ARBA" id="ARBA00037345"/>
    </source>
</evidence>
<dbReference type="Pfam" id="PF14525">
    <property type="entry name" value="AraC_binding_2"/>
    <property type="match status" value="1"/>
</dbReference>
<reference evidence="7 8" key="1">
    <citation type="submission" date="2016-10" db="EMBL/GenBank/DDBJ databases">
        <authorList>
            <person name="de Groot N.N."/>
        </authorList>
    </citation>
    <scope>NUCLEOTIDE SEQUENCE [LARGE SCALE GENOMIC DNA]</scope>
    <source>
        <strain evidence="7 8">CGMCC 1.9167</strain>
    </source>
</reference>
<evidence type="ECO:0000259" key="6">
    <source>
        <dbReference type="PROSITE" id="PS01124"/>
    </source>
</evidence>
<comment type="function">
    <text evidence="5">Regulatory protein of the TOL plasmid xyl operons. XylS activates the xylXYZLTEGFJQKIH operon required for the degradation of toluene, m-xylene and p-xylene.</text>
</comment>
<evidence type="ECO:0000256" key="4">
    <source>
        <dbReference type="ARBA" id="ARBA00023163"/>
    </source>
</evidence>
<dbReference type="PANTHER" id="PTHR46796:SF6">
    <property type="entry name" value="ARAC SUBFAMILY"/>
    <property type="match status" value="1"/>
</dbReference>
<protein>
    <submittedName>
        <fullName evidence="7">AraC-type DNA-binding protein</fullName>
    </submittedName>
</protein>
<dbReference type="PANTHER" id="PTHR46796">
    <property type="entry name" value="HTH-TYPE TRANSCRIPTIONAL ACTIVATOR RHAS-RELATED"/>
    <property type="match status" value="1"/>
</dbReference>
<dbReference type="InterPro" id="IPR018060">
    <property type="entry name" value="HTH_AraC"/>
</dbReference>
<name>A0A1I6IDU8_9GAMM</name>
<evidence type="ECO:0000313" key="7">
    <source>
        <dbReference type="EMBL" id="SFR64947.1"/>
    </source>
</evidence>
<gene>
    <name evidence="7" type="ORF">SAMN05216203_2164</name>
</gene>
<sequence>MSFCRSQLFVLEHFLRMDTARPENWLSALQVLTASPRLSLKTLAPAGSGSFRARLSFLPSADLMAWGTYTRRAGTLTGTNAGATAIVMPVAGEMVFEVREGQFSCGPWTPFVLDPTENFHLTLSEEAHLFIVQLPGLSGPHHRDQLRFHQDQLAELLTNFLGETPFFRDHKHAQGCLDRFSGHLHGFIKTGYSPLAQSRNRKDIRNDRRLCNAIRLLNEELDTEISIESVASRSGLSLRNFHYLMKHYIRQSPYQYIRGRRLIKAREAIIRDYPENISIAQQASNWGFQHAGRFSRYYQQHFGEYPNETLAELDRLGRFARQVRSTAGGNTAAGEYWLTSKGTPTEASLDGDAGPARQKCLF</sequence>
<dbReference type="InterPro" id="IPR035418">
    <property type="entry name" value="AraC-bd_2"/>
</dbReference>